<name>A0AAV9NEX1_9EURO</name>
<evidence type="ECO:0008006" key="4">
    <source>
        <dbReference type="Google" id="ProtNLM"/>
    </source>
</evidence>
<dbReference type="EMBL" id="JAVRRD010000012">
    <property type="protein sequence ID" value="KAK5053357.1"/>
    <property type="molecule type" value="Genomic_DNA"/>
</dbReference>
<dbReference type="GeneID" id="89970543"/>
<feature type="compositionally biased region" description="Low complexity" evidence="1">
    <location>
        <begin position="140"/>
        <end position="153"/>
    </location>
</feature>
<dbReference type="RefSeq" id="XP_064706799.1">
    <property type="nucleotide sequence ID" value="XM_064845945.1"/>
</dbReference>
<sequence length="409" mass="44686">MAPPKKQKVANKSQQARHNPPKQQTFTGIIGTTSTRSTQKISETQQQAAPIQLQQSILDVFCRAFHGDQRSLDDINASIQKVKGHLFLREFSHAFAKQEYLDAYALRWSASRALGYLDILLHGDLQDFWLGEITSRPDDNNNAADAHTSTDAADPPREQSDSGACRIACIGGGGGAEVAACAAAALALSTTTFDSARSGPRPLSLSLSPSSKAEIHAIDIADWSGCVEKLTTALTAPRELSAYASESAKAANKPLIDPGCLQVRFSQRDILNADEDALRGLLGGVGLCTIMFTLNELFTDSIARATAFLLALTDVMALGSWFLVVDSPGSYSEVKLGNGEDAKSKRYPMKWLLDHTLLEVAGGKNSKWRKHVSDDSRWFRLNPALKYPMDLENMRYQIHLYQRIESEGS</sequence>
<keyword evidence="3" id="KW-1185">Reference proteome</keyword>
<accession>A0AAV9NEX1</accession>
<gene>
    <name evidence="2" type="ORF">LTR84_002331</name>
</gene>
<feature type="region of interest" description="Disordered" evidence="1">
    <location>
        <begin position="1"/>
        <end position="27"/>
    </location>
</feature>
<dbReference type="AlphaFoldDB" id="A0AAV9NEX1"/>
<feature type="compositionally biased region" description="Polar residues" evidence="1">
    <location>
        <begin position="10"/>
        <end position="24"/>
    </location>
</feature>
<feature type="region of interest" description="Disordered" evidence="1">
    <location>
        <begin position="139"/>
        <end position="159"/>
    </location>
</feature>
<dbReference type="InterPro" id="IPR021463">
    <property type="entry name" value="Methyltransf_34"/>
</dbReference>
<evidence type="ECO:0000256" key="1">
    <source>
        <dbReference type="SAM" id="MobiDB-lite"/>
    </source>
</evidence>
<proteinExistence type="predicted"/>
<protein>
    <recommendedName>
        <fullName evidence="4">25S rRNA (Uridine(2843)-N(3))-methyltransferase</fullName>
    </recommendedName>
</protein>
<evidence type="ECO:0000313" key="2">
    <source>
        <dbReference type="EMBL" id="KAK5053357.1"/>
    </source>
</evidence>
<comment type="caution">
    <text evidence="2">The sequence shown here is derived from an EMBL/GenBank/DDBJ whole genome shotgun (WGS) entry which is preliminary data.</text>
</comment>
<reference evidence="2 3" key="1">
    <citation type="submission" date="2023-08" db="EMBL/GenBank/DDBJ databases">
        <title>Black Yeasts Isolated from many extreme environments.</title>
        <authorList>
            <person name="Coleine C."/>
            <person name="Stajich J.E."/>
            <person name="Selbmann L."/>
        </authorList>
    </citation>
    <scope>NUCLEOTIDE SEQUENCE [LARGE SCALE GENOMIC DNA]</scope>
    <source>
        <strain evidence="2 3">CCFEE 5792</strain>
    </source>
</reference>
<dbReference type="Proteomes" id="UP001358417">
    <property type="component" value="Unassembled WGS sequence"/>
</dbReference>
<organism evidence="2 3">
    <name type="scientific">Exophiala bonariae</name>
    <dbReference type="NCBI Taxonomy" id="1690606"/>
    <lineage>
        <taxon>Eukaryota</taxon>
        <taxon>Fungi</taxon>
        <taxon>Dikarya</taxon>
        <taxon>Ascomycota</taxon>
        <taxon>Pezizomycotina</taxon>
        <taxon>Eurotiomycetes</taxon>
        <taxon>Chaetothyriomycetidae</taxon>
        <taxon>Chaetothyriales</taxon>
        <taxon>Herpotrichiellaceae</taxon>
        <taxon>Exophiala</taxon>
    </lineage>
</organism>
<dbReference type="Pfam" id="PF11312">
    <property type="entry name" value="Methyltransf_34"/>
    <property type="match status" value="1"/>
</dbReference>
<evidence type="ECO:0000313" key="3">
    <source>
        <dbReference type="Proteomes" id="UP001358417"/>
    </source>
</evidence>